<feature type="domain" description="Globin" evidence="7">
    <location>
        <begin position="140"/>
        <end position="277"/>
    </location>
</feature>
<dbReference type="InterPro" id="IPR044399">
    <property type="entry name" value="Mb-like_M"/>
</dbReference>
<evidence type="ECO:0000259" key="8">
    <source>
        <dbReference type="PROSITE" id="PS50125"/>
    </source>
</evidence>
<keyword evidence="5" id="KW-0408">Iron</keyword>
<evidence type="ECO:0000259" key="7">
    <source>
        <dbReference type="PROSITE" id="PS01033"/>
    </source>
</evidence>
<gene>
    <name evidence="9" type="ORF">NESM_000693800</name>
</gene>
<dbReference type="InterPro" id="IPR000971">
    <property type="entry name" value="Globin"/>
</dbReference>
<dbReference type="GO" id="GO:0046872">
    <property type="term" value="F:metal ion binding"/>
    <property type="evidence" value="ECO:0007669"/>
    <property type="project" value="UniProtKB-KW"/>
</dbReference>
<protein>
    <submittedName>
        <fullName evidence="9">Oxygen-sensing adenylate cyclase</fullName>
    </submittedName>
</protein>
<dbReference type="AlphaFoldDB" id="A0AAW0EVA5"/>
<dbReference type="SUPFAM" id="SSF55073">
    <property type="entry name" value="Nucleotide cyclase"/>
    <property type="match status" value="1"/>
</dbReference>
<keyword evidence="3" id="KW-0561">Oxygen transport</keyword>
<dbReference type="PROSITE" id="PS01033">
    <property type="entry name" value="GLOBIN"/>
    <property type="match status" value="1"/>
</dbReference>
<dbReference type="InterPro" id="IPR012292">
    <property type="entry name" value="Globin/Proto"/>
</dbReference>
<dbReference type="InterPro" id="IPR009050">
    <property type="entry name" value="Globin-like_sf"/>
</dbReference>
<dbReference type="InterPro" id="IPR050532">
    <property type="entry name" value="Globin-like_OT"/>
</dbReference>
<evidence type="ECO:0000313" key="9">
    <source>
        <dbReference type="EMBL" id="KAK7197452.1"/>
    </source>
</evidence>
<dbReference type="Gene3D" id="3.30.70.1230">
    <property type="entry name" value="Nucleotide cyclase"/>
    <property type="match status" value="1"/>
</dbReference>
<name>A0AAW0EVA5_9TRYP</name>
<evidence type="ECO:0000256" key="6">
    <source>
        <dbReference type="SAM" id="MobiDB-lite"/>
    </source>
</evidence>
<dbReference type="GO" id="GO:0035556">
    <property type="term" value="P:intracellular signal transduction"/>
    <property type="evidence" value="ECO:0007669"/>
    <property type="project" value="InterPro"/>
</dbReference>
<evidence type="ECO:0000256" key="1">
    <source>
        <dbReference type="ARBA" id="ARBA00022448"/>
    </source>
</evidence>
<feature type="region of interest" description="Disordered" evidence="6">
    <location>
        <begin position="1"/>
        <end position="30"/>
    </location>
</feature>
<dbReference type="GO" id="GO:0019825">
    <property type="term" value="F:oxygen binding"/>
    <property type="evidence" value="ECO:0007669"/>
    <property type="project" value="InterPro"/>
</dbReference>
<dbReference type="Gene3D" id="1.10.490.10">
    <property type="entry name" value="Globins"/>
    <property type="match status" value="2"/>
</dbReference>
<sequence>MGSGSSSQLRRRKATSTQETTPVSVLVSSENVAASKDRYDDFASDERAASANDGLLNVRSRGVSSWVMQQQPNEPQDDARPIGSLQDGDVAVSEETAFHDTLVRAAHQLRARQRDSNAGISKAEMEDLVLLTRELENLKQMMKRSQFTVEGTWNILEKEGMVDRFGQQLYDELLTRNPRLRVYFYGVDIEEQSKSLLRMVGTAVHFYEKPQVTVDMFTKAGARHRGYGVNGVIFAEMRNAFFKVFPKFVGSDVFEASEEEWKKFWKLVLELLQHGSESPEGERYGKMHEDHTFKKLQADFKLINDRQSRCDTRHQFVGVMYGKAIEMYGDLSMFEALKDLRASRRVFQAFVDLINNIHDKEHSDEYMRELGGRHTAYNVTVENLRSFTEPFLFTCRHFLPDEWNVAVESRFYWMFQHMVEGISAGMVSGINSMENMRAPSNSVTFGLMFTDIEASTKLWGNDPEAMSLAVKNHHAMIRRLIADYGAYEVKTVGDSFIIATKDVLVAVKLSLGIQLELMRMAPIAPGFQMVADTEGSGSPQSWDDRTLRVRIGVEHCTEATATYDSIHRRYDYYGPSVNRCARIESAACGGQILLSRQSFQHLKSIPEFHDEPCPHSFRTLKLTNAPPKLDDRGLDHFIAVSDVGLVSLKGIAEPVHLVSLVPRCLAGRQFVDKVSKIES</sequence>
<keyword evidence="2" id="KW-0349">Heme</keyword>
<dbReference type="GO" id="GO:0005344">
    <property type="term" value="F:oxygen carrier activity"/>
    <property type="evidence" value="ECO:0007669"/>
    <property type="project" value="UniProtKB-KW"/>
</dbReference>
<dbReference type="Pfam" id="PF00042">
    <property type="entry name" value="Globin"/>
    <property type="match status" value="2"/>
</dbReference>
<accession>A0AAW0EVA5</accession>
<proteinExistence type="predicted"/>
<evidence type="ECO:0000256" key="3">
    <source>
        <dbReference type="ARBA" id="ARBA00022621"/>
    </source>
</evidence>
<dbReference type="InterPro" id="IPR029787">
    <property type="entry name" value="Nucleotide_cyclase"/>
</dbReference>
<organism evidence="9 10">
    <name type="scientific">Novymonas esmeraldas</name>
    <dbReference type="NCBI Taxonomy" id="1808958"/>
    <lineage>
        <taxon>Eukaryota</taxon>
        <taxon>Discoba</taxon>
        <taxon>Euglenozoa</taxon>
        <taxon>Kinetoplastea</taxon>
        <taxon>Metakinetoplastina</taxon>
        <taxon>Trypanosomatida</taxon>
        <taxon>Trypanosomatidae</taxon>
        <taxon>Novymonas</taxon>
    </lineage>
</organism>
<dbReference type="CDD" id="cd01040">
    <property type="entry name" value="Mb-like"/>
    <property type="match status" value="2"/>
</dbReference>
<dbReference type="PANTHER" id="PTHR46458">
    <property type="entry name" value="BLR2807 PROTEIN"/>
    <property type="match status" value="1"/>
</dbReference>
<dbReference type="InterPro" id="IPR001054">
    <property type="entry name" value="A/G_cyclase"/>
</dbReference>
<dbReference type="Proteomes" id="UP001430356">
    <property type="component" value="Unassembled WGS sequence"/>
</dbReference>
<dbReference type="GO" id="GO:0009190">
    <property type="term" value="P:cyclic nucleotide biosynthetic process"/>
    <property type="evidence" value="ECO:0007669"/>
    <property type="project" value="InterPro"/>
</dbReference>
<comment type="caution">
    <text evidence="9">The sequence shown here is derived from an EMBL/GenBank/DDBJ whole genome shotgun (WGS) entry which is preliminary data.</text>
</comment>
<dbReference type="SMART" id="SM00044">
    <property type="entry name" value="CYCc"/>
    <property type="match status" value="1"/>
</dbReference>
<evidence type="ECO:0000256" key="4">
    <source>
        <dbReference type="ARBA" id="ARBA00022723"/>
    </source>
</evidence>
<dbReference type="Pfam" id="PF00211">
    <property type="entry name" value="Guanylate_cyc"/>
    <property type="match status" value="1"/>
</dbReference>
<evidence type="ECO:0000256" key="5">
    <source>
        <dbReference type="ARBA" id="ARBA00023004"/>
    </source>
</evidence>
<feature type="compositionally biased region" description="Polar residues" evidence="6">
    <location>
        <begin position="15"/>
        <end position="30"/>
    </location>
</feature>
<dbReference type="CDD" id="cd07302">
    <property type="entry name" value="CHD"/>
    <property type="match status" value="1"/>
</dbReference>
<evidence type="ECO:0000313" key="10">
    <source>
        <dbReference type="Proteomes" id="UP001430356"/>
    </source>
</evidence>
<dbReference type="SUPFAM" id="SSF46458">
    <property type="entry name" value="Globin-like"/>
    <property type="match status" value="2"/>
</dbReference>
<reference evidence="9 10" key="1">
    <citation type="journal article" date="2021" name="MBio">
        <title>A New Model Trypanosomatid, Novymonas esmeraldas: Genomic Perception of Its 'Candidatus Pandoraea novymonadis' Endosymbiont.</title>
        <authorList>
            <person name="Zakharova A."/>
            <person name="Saura A."/>
            <person name="Butenko A."/>
            <person name="Podesvova L."/>
            <person name="Warmusova S."/>
            <person name="Kostygov A.Y."/>
            <person name="Nenarokova A."/>
            <person name="Lukes J."/>
            <person name="Opperdoes F.R."/>
            <person name="Yurchenko V."/>
        </authorList>
    </citation>
    <scope>NUCLEOTIDE SEQUENCE [LARGE SCALE GENOMIC DNA]</scope>
    <source>
        <strain evidence="9 10">E262AT.01</strain>
    </source>
</reference>
<keyword evidence="10" id="KW-1185">Reference proteome</keyword>
<evidence type="ECO:0000256" key="2">
    <source>
        <dbReference type="ARBA" id="ARBA00022617"/>
    </source>
</evidence>
<dbReference type="PROSITE" id="PS50125">
    <property type="entry name" value="GUANYLATE_CYCLASE_2"/>
    <property type="match status" value="1"/>
</dbReference>
<keyword evidence="1" id="KW-0813">Transport</keyword>
<dbReference type="GO" id="GO:0020037">
    <property type="term" value="F:heme binding"/>
    <property type="evidence" value="ECO:0007669"/>
    <property type="project" value="InterPro"/>
</dbReference>
<dbReference type="PANTHER" id="PTHR46458:SF1">
    <property type="entry name" value="GEO09476P1"/>
    <property type="match status" value="1"/>
</dbReference>
<dbReference type="EMBL" id="JAECZO010000106">
    <property type="protein sequence ID" value="KAK7197452.1"/>
    <property type="molecule type" value="Genomic_DNA"/>
</dbReference>
<keyword evidence="4" id="KW-0479">Metal-binding</keyword>
<feature type="domain" description="Guanylate cyclase" evidence="8">
    <location>
        <begin position="446"/>
        <end position="584"/>
    </location>
</feature>